<dbReference type="InterPro" id="IPR003591">
    <property type="entry name" value="Leu-rich_rpt_typical-subtyp"/>
</dbReference>
<dbReference type="InterPro" id="IPR050715">
    <property type="entry name" value="LRR-SigEffector_domain"/>
</dbReference>
<name>A0A8T2IU76_9PIPI</name>
<dbReference type="Gene3D" id="3.80.10.10">
    <property type="entry name" value="Ribonuclease Inhibitor"/>
    <property type="match status" value="1"/>
</dbReference>
<dbReference type="OrthoDB" id="2021138at2759"/>
<reference evidence="4" key="1">
    <citation type="thesis" date="2020" institute="ProQuest LLC" country="789 East Eisenhower Parkway, Ann Arbor, MI, USA">
        <title>Comparative Genomics and Chromosome Evolution.</title>
        <authorList>
            <person name="Mudd A.B."/>
        </authorList>
    </citation>
    <scope>NUCLEOTIDE SEQUENCE</scope>
    <source>
        <strain evidence="4">Female2</strain>
        <tissue evidence="4">Blood</tissue>
    </source>
</reference>
<organism evidence="4 5">
    <name type="scientific">Hymenochirus boettgeri</name>
    <name type="common">Congo dwarf clawed frog</name>
    <dbReference type="NCBI Taxonomy" id="247094"/>
    <lineage>
        <taxon>Eukaryota</taxon>
        <taxon>Metazoa</taxon>
        <taxon>Chordata</taxon>
        <taxon>Craniata</taxon>
        <taxon>Vertebrata</taxon>
        <taxon>Euteleostomi</taxon>
        <taxon>Amphibia</taxon>
        <taxon>Batrachia</taxon>
        <taxon>Anura</taxon>
        <taxon>Pipoidea</taxon>
        <taxon>Pipidae</taxon>
        <taxon>Pipinae</taxon>
        <taxon>Hymenochirus</taxon>
    </lineage>
</organism>
<evidence type="ECO:0000256" key="1">
    <source>
        <dbReference type="ARBA" id="ARBA00022614"/>
    </source>
</evidence>
<protein>
    <recommendedName>
        <fullName evidence="6">Leucine-rich repeat-containing protein 27</fullName>
    </recommendedName>
</protein>
<dbReference type="SMART" id="SM00369">
    <property type="entry name" value="LRR_TYP"/>
    <property type="match status" value="3"/>
</dbReference>
<dbReference type="PANTHER" id="PTHR45752">
    <property type="entry name" value="LEUCINE-RICH REPEAT-CONTAINING"/>
    <property type="match status" value="1"/>
</dbReference>
<gene>
    <name evidence="4" type="ORF">GDO86_013445</name>
</gene>
<evidence type="ECO:0008006" key="6">
    <source>
        <dbReference type="Google" id="ProtNLM"/>
    </source>
</evidence>
<keyword evidence="3" id="KW-0175">Coiled coil</keyword>
<proteinExistence type="predicted"/>
<dbReference type="AlphaFoldDB" id="A0A8T2IU76"/>
<dbReference type="PANTHER" id="PTHR45752:SF187">
    <property type="entry name" value="LEUCINE-RICH REPEAT AND IQ DOMAIN-CONTAINING PROTEIN 4"/>
    <property type="match status" value="1"/>
</dbReference>
<evidence type="ECO:0000313" key="5">
    <source>
        <dbReference type="Proteomes" id="UP000812440"/>
    </source>
</evidence>
<dbReference type="Pfam" id="PF13855">
    <property type="entry name" value="LRR_8"/>
    <property type="match status" value="1"/>
</dbReference>
<feature type="coiled-coil region" evidence="3">
    <location>
        <begin position="377"/>
        <end position="411"/>
    </location>
</feature>
<keyword evidence="2" id="KW-0677">Repeat</keyword>
<evidence type="ECO:0000256" key="3">
    <source>
        <dbReference type="SAM" id="Coils"/>
    </source>
</evidence>
<comment type="caution">
    <text evidence="4">The sequence shown here is derived from an EMBL/GenBank/DDBJ whole genome shotgun (WGS) entry which is preliminary data.</text>
</comment>
<feature type="coiled-coil region" evidence="3">
    <location>
        <begin position="259"/>
        <end position="302"/>
    </location>
</feature>
<sequence>MFCKQTSNNICEDPGGQTSAEMNPAGQRSNTLTSLDLSKKNLDFLSEELYINNPAIQNLHLGWNALSFIPESLFIQLPHLSWLDVRYNQITSLPASIGEHRKLKYLLLEGNPIKTLPVEFGDMSTLKALNLRHCPLQFPPEDVVHKGLESILTFLRHARRGLLTSDTDDIVMPTVEKLRLKDLERPSLESSEDWGNNDERLHFELLKNRIMEEEIKEMAEVQALGLPSITQEGSPLIAKGKWNFLTDARHLLDGRTRAVQRHAEEKERLAAINKKMNDQEILKNWQKQSKKMQIQKEKIRKLPDNQVQTMLAPYATDLDAGQMGNWDKQRPLVDEKQERMPRIMAGNSEDRDSKDRRLNDRIKHHIQAMNERRKNPKATALQEIEAARKDLEEASKLQAELIARKQEQELEYRFSAFTGEMSPVPFTPGKPQNIFAVPL</sequence>
<dbReference type="Proteomes" id="UP000812440">
    <property type="component" value="Chromosome 7"/>
</dbReference>
<keyword evidence="1" id="KW-0433">Leucine-rich repeat</keyword>
<dbReference type="EMBL" id="JAACNH010000008">
    <property type="protein sequence ID" value="KAG8435512.1"/>
    <property type="molecule type" value="Genomic_DNA"/>
</dbReference>
<dbReference type="SUPFAM" id="SSF52058">
    <property type="entry name" value="L domain-like"/>
    <property type="match status" value="1"/>
</dbReference>
<dbReference type="InterPro" id="IPR001611">
    <property type="entry name" value="Leu-rich_rpt"/>
</dbReference>
<keyword evidence="5" id="KW-1185">Reference proteome</keyword>
<dbReference type="InterPro" id="IPR032675">
    <property type="entry name" value="LRR_dom_sf"/>
</dbReference>
<evidence type="ECO:0000256" key="2">
    <source>
        <dbReference type="ARBA" id="ARBA00022737"/>
    </source>
</evidence>
<evidence type="ECO:0000313" key="4">
    <source>
        <dbReference type="EMBL" id="KAG8435512.1"/>
    </source>
</evidence>
<accession>A0A8T2IU76</accession>